<sequence length="192" mass="21975">MYLYFHFVIHAVLQHFKSKGVRGGQAVGKVGPYPLYWESFQSLIEDEEVSDENIICDGNGEVIGPYLEGRHWTFFHCNIKQKTITYINSLGKREARSSQIVKNWSAFATSKDCPGPWLLQEVSHSLQNDSVSCGVFTTVFAEKFLRGEGEGHIICPPIREERERLGSYLFKSLGHMLILLYRKESKTRGRNN</sequence>
<dbReference type="EMBL" id="JAGEUA010000003">
    <property type="protein sequence ID" value="KAL0993518.1"/>
    <property type="molecule type" value="Genomic_DNA"/>
</dbReference>
<protein>
    <recommendedName>
        <fullName evidence="3">Ubiquitin-like protease family profile domain-containing protein</fullName>
    </recommendedName>
</protein>
<dbReference type="SUPFAM" id="SSF54001">
    <property type="entry name" value="Cysteine proteinases"/>
    <property type="match status" value="1"/>
</dbReference>
<comment type="caution">
    <text evidence="1">The sequence shown here is derived from an EMBL/GenBank/DDBJ whole genome shotgun (WGS) entry which is preliminary data.</text>
</comment>
<dbReference type="Proteomes" id="UP001557470">
    <property type="component" value="Unassembled WGS sequence"/>
</dbReference>
<keyword evidence="2" id="KW-1185">Reference proteome</keyword>
<reference evidence="1 2" key="1">
    <citation type="submission" date="2024-06" db="EMBL/GenBank/DDBJ databases">
        <authorList>
            <person name="Pan Q."/>
            <person name="Wen M."/>
            <person name="Jouanno E."/>
            <person name="Zahm M."/>
            <person name="Klopp C."/>
            <person name="Cabau C."/>
            <person name="Louis A."/>
            <person name="Berthelot C."/>
            <person name="Parey E."/>
            <person name="Roest Crollius H."/>
            <person name="Montfort J."/>
            <person name="Robinson-Rechavi M."/>
            <person name="Bouchez O."/>
            <person name="Lampietro C."/>
            <person name="Lopez Roques C."/>
            <person name="Donnadieu C."/>
            <person name="Postlethwait J."/>
            <person name="Bobe J."/>
            <person name="Verreycken H."/>
            <person name="Guiguen Y."/>
        </authorList>
    </citation>
    <scope>NUCLEOTIDE SEQUENCE [LARGE SCALE GENOMIC DNA]</scope>
    <source>
        <strain evidence="1">Up_M1</strain>
        <tissue evidence="1">Testis</tissue>
    </source>
</reference>
<organism evidence="1 2">
    <name type="scientific">Umbra pygmaea</name>
    <name type="common">Eastern mudminnow</name>
    <dbReference type="NCBI Taxonomy" id="75934"/>
    <lineage>
        <taxon>Eukaryota</taxon>
        <taxon>Metazoa</taxon>
        <taxon>Chordata</taxon>
        <taxon>Craniata</taxon>
        <taxon>Vertebrata</taxon>
        <taxon>Euteleostomi</taxon>
        <taxon>Actinopterygii</taxon>
        <taxon>Neopterygii</taxon>
        <taxon>Teleostei</taxon>
        <taxon>Protacanthopterygii</taxon>
        <taxon>Esociformes</taxon>
        <taxon>Umbridae</taxon>
        <taxon>Umbra</taxon>
    </lineage>
</organism>
<evidence type="ECO:0008006" key="3">
    <source>
        <dbReference type="Google" id="ProtNLM"/>
    </source>
</evidence>
<dbReference type="AlphaFoldDB" id="A0ABD0X2I8"/>
<evidence type="ECO:0000313" key="2">
    <source>
        <dbReference type="Proteomes" id="UP001557470"/>
    </source>
</evidence>
<proteinExistence type="predicted"/>
<name>A0ABD0X2I8_UMBPY</name>
<evidence type="ECO:0000313" key="1">
    <source>
        <dbReference type="EMBL" id="KAL0993518.1"/>
    </source>
</evidence>
<dbReference type="InterPro" id="IPR038765">
    <property type="entry name" value="Papain-like_cys_pep_sf"/>
</dbReference>
<gene>
    <name evidence="1" type="ORF">UPYG_G00109030</name>
</gene>
<accession>A0ABD0X2I8</accession>
<dbReference type="Gene3D" id="3.40.395.10">
    <property type="entry name" value="Adenoviral Proteinase, Chain A"/>
    <property type="match status" value="1"/>
</dbReference>